<dbReference type="OrthoDB" id="1442247at2"/>
<dbReference type="AlphaFoldDB" id="A0A097R3J3"/>
<proteinExistence type="predicted"/>
<evidence type="ECO:0000313" key="2">
    <source>
        <dbReference type="Proteomes" id="UP000029986"/>
    </source>
</evidence>
<dbReference type="Pfam" id="PF07105">
    <property type="entry name" value="DUF1367"/>
    <property type="match status" value="2"/>
</dbReference>
<evidence type="ECO:0008006" key="3">
    <source>
        <dbReference type="Google" id="ProtNLM"/>
    </source>
</evidence>
<dbReference type="HOGENOM" id="CLU_096415_0_0_6"/>
<dbReference type="Proteomes" id="UP000029986">
    <property type="component" value="Chromosome"/>
</dbReference>
<keyword evidence="2" id="KW-1185">Reference proteome</keyword>
<dbReference type="EMBL" id="CP009706">
    <property type="protein sequence ID" value="AIU73285.1"/>
    <property type="molecule type" value="Genomic_DNA"/>
</dbReference>
<name>A0A097R3J3_HAFAL</name>
<protein>
    <recommendedName>
        <fullName evidence="3">DUF1367 family protein</fullName>
    </recommendedName>
</protein>
<organism evidence="1 2">
    <name type="scientific">Hafnia alvei FB1</name>
    <dbReference type="NCBI Taxonomy" id="1453496"/>
    <lineage>
        <taxon>Bacteria</taxon>
        <taxon>Pseudomonadati</taxon>
        <taxon>Pseudomonadota</taxon>
        <taxon>Gammaproteobacteria</taxon>
        <taxon>Enterobacterales</taxon>
        <taxon>Hafniaceae</taxon>
        <taxon>Hafnia</taxon>
    </lineage>
</organism>
<evidence type="ECO:0000313" key="1">
    <source>
        <dbReference type="EMBL" id="AIU73285.1"/>
    </source>
</evidence>
<reference evidence="1 2" key="1">
    <citation type="journal article" date="2014" name="Gut Pathog.">
        <title>Gene clusters of Hafnia alvei strain FB1 important in survival and pathogenesis: a draft genome perspective.</title>
        <authorList>
            <person name="Tan J.Y."/>
            <person name="Yin W.F."/>
            <person name="Chan K.G."/>
        </authorList>
    </citation>
    <scope>NUCLEOTIDE SEQUENCE [LARGE SCALE GENOMIC DNA]</scope>
    <source>
        <strain evidence="1 2">FB1</strain>
    </source>
</reference>
<accession>A0A097R3J3</accession>
<dbReference type="PATRIC" id="fig|1453496.5.peg.2721"/>
<sequence length="149" mass="17479">MQIDMVKNAGGVFVPMFEHDLPRLTKFKNGEVYTADFKLSRNPIFHKKMFVFFKFCFQHWSANKAGLEHMDEHSQFDRFRKDLTILAGFYEQTVRLNSEIRTEAKSLAYANMKADEFESCYKAMINAAIKHIFAGTRDENILNQLQSFF</sequence>
<gene>
    <name evidence="1" type="ORF">AT03_13365</name>
</gene>
<dbReference type="KEGG" id="hav:AT03_13365"/>
<dbReference type="eggNOG" id="ENOG502ZBQQ">
    <property type="taxonomic scope" value="Bacteria"/>
</dbReference>
<dbReference type="RefSeq" id="WP_025796739.1">
    <property type="nucleotide sequence ID" value="NZ_CP009706.1"/>
</dbReference>
<dbReference type="InterPro" id="IPR009797">
    <property type="entry name" value="DUF1367"/>
</dbReference>